<reference evidence="1 2" key="1">
    <citation type="submission" date="2016-10" db="EMBL/GenBank/DDBJ databases">
        <authorList>
            <person name="de Groot N.N."/>
        </authorList>
    </citation>
    <scope>NUCLEOTIDE SEQUENCE [LARGE SCALE GENOMIC DNA]</scope>
    <source>
        <strain evidence="1 2">Vu-144</strain>
    </source>
</reference>
<gene>
    <name evidence="1" type="ORF">SAMN05192529_110127</name>
</gene>
<accession>A0A1H3ZAS4</accession>
<sequence length="43" mass="4888">MILYDHGLTVLGGILKGYHNRNAGFRDFATSNMKTFSLIQWLS</sequence>
<organism evidence="1 2">
    <name type="scientific">Arachidicoccus rhizosphaerae</name>
    <dbReference type="NCBI Taxonomy" id="551991"/>
    <lineage>
        <taxon>Bacteria</taxon>
        <taxon>Pseudomonadati</taxon>
        <taxon>Bacteroidota</taxon>
        <taxon>Chitinophagia</taxon>
        <taxon>Chitinophagales</taxon>
        <taxon>Chitinophagaceae</taxon>
        <taxon>Arachidicoccus</taxon>
    </lineage>
</organism>
<evidence type="ECO:0000313" key="2">
    <source>
        <dbReference type="Proteomes" id="UP000199041"/>
    </source>
</evidence>
<protein>
    <submittedName>
        <fullName evidence="1">Uncharacterized protein</fullName>
    </submittedName>
</protein>
<keyword evidence="2" id="KW-1185">Reference proteome</keyword>
<dbReference type="AlphaFoldDB" id="A0A1H3ZAS4"/>
<name>A0A1H3ZAS4_9BACT</name>
<proteinExistence type="predicted"/>
<dbReference type="EMBL" id="FNQY01000010">
    <property type="protein sequence ID" value="SEA20866.1"/>
    <property type="molecule type" value="Genomic_DNA"/>
</dbReference>
<evidence type="ECO:0000313" key="1">
    <source>
        <dbReference type="EMBL" id="SEA20866.1"/>
    </source>
</evidence>
<dbReference type="Proteomes" id="UP000199041">
    <property type="component" value="Unassembled WGS sequence"/>
</dbReference>